<proteinExistence type="predicted"/>
<gene>
    <name evidence="1" type="ORF">SAMN04487960_10653</name>
</gene>
<dbReference type="InterPro" id="IPR046493">
    <property type="entry name" value="DUF6586"/>
</dbReference>
<evidence type="ECO:0000313" key="1">
    <source>
        <dbReference type="EMBL" id="SDX07983.1"/>
    </source>
</evidence>
<keyword evidence="2" id="KW-1185">Reference proteome</keyword>
<dbReference type="Proteomes" id="UP000199675">
    <property type="component" value="Unassembled WGS sequence"/>
</dbReference>
<dbReference type="Pfam" id="PF20227">
    <property type="entry name" value="DUF6586"/>
    <property type="match status" value="1"/>
</dbReference>
<dbReference type="EMBL" id="FNNE01000006">
    <property type="protein sequence ID" value="SDX07983.1"/>
    <property type="molecule type" value="Genomic_DNA"/>
</dbReference>
<protein>
    <submittedName>
        <fullName evidence="1">Uncharacterized protein</fullName>
    </submittedName>
</protein>
<reference evidence="1 2" key="1">
    <citation type="submission" date="2016-10" db="EMBL/GenBank/DDBJ databases">
        <authorList>
            <person name="de Groot N.N."/>
        </authorList>
    </citation>
    <scope>NUCLEOTIDE SEQUENCE [LARGE SCALE GENOMIC DNA]</scope>
    <source>
        <strain evidence="1 2">CGMCC 1.7059</strain>
    </source>
</reference>
<dbReference type="STRING" id="488533.SAMN04487960_10653"/>
<dbReference type="AlphaFoldDB" id="A0A1H2YRY5"/>
<accession>A0A1H2YRY5</accession>
<organism evidence="1 2">
    <name type="scientific">Marinobacter mobilis</name>
    <dbReference type="NCBI Taxonomy" id="488533"/>
    <lineage>
        <taxon>Bacteria</taxon>
        <taxon>Pseudomonadati</taxon>
        <taxon>Pseudomonadota</taxon>
        <taxon>Gammaproteobacteria</taxon>
        <taxon>Pseudomonadales</taxon>
        <taxon>Marinobacteraceae</taxon>
        <taxon>Marinobacter</taxon>
    </lineage>
</organism>
<name>A0A1H2YRY5_9GAMM</name>
<evidence type="ECO:0000313" key="2">
    <source>
        <dbReference type="Proteomes" id="UP000199675"/>
    </source>
</evidence>
<sequence>MVDWPVSVITDWSLPSGLSMASQFQTLVSQKLFLAKTLLAVQEQSDQPAEREAANQGASELMLRARQLLLAMIAELYQHRRSVPQNLAELNALISDEAPEIAELAHLARLKESWWSRLDELEASQTKPPEKQKTVSAENIIAVAVASGPDKSIEALKSIIEPMKQFADTVAERHNEW</sequence>